<reference evidence="1" key="1">
    <citation type="journal article" date="2014" name="Front. Microbiol.">
        <title>High frequency of phylogenetically diverse reductive dehalogenase-homologous genes in deep subseafloor sedimentary metagenomes.</title>
        <authorList>
            <person name="Kawai M."/>
            <person name="Futagami T."/>
            <person name="Toyoda A."/>
            <person name="Takaki Y."/>
            <person name="Nishi S."/>
            <person name="Hori S."/>
            <person name="Arai W."/>
            <person name="Tsubouchi T."/>
            <person name="Morono Y."/>
            <person name="Uchiyama I."/>
            <person name="Ito T."/>
            <person name="Fujiyama A."/>
            <person name="Inagaki F."/>
            <person name="Takami H."/>
        </authorList>
    </citation>
    <scope>NUCLEOTIDE SEQUENCE</scope>
    <source>
        <strain evidence="1">Expedition CK06-06</strain>
    </source>
</reference>
<protein>
    <submittedName>
        <fullName evidence="1">Uncharacterized protein</fullName>
    </submittedName>
</protein>
<sequence length="94" mass="10983">MRLSGEDKDARIMELYRSGWSFRQLQKRYHKSPNYVAKLVKGIKVTCTACGKPKGKVRFHAHHPDRINRPDYTIPLCPSCHAKEEAKLRRQKGY</sequence>
<gene>
    <name evidence="1" type="ORF">S03H2_28275</name>
</gene>
<comment type="caution">
    <text evidence="1">The sequence shown here is derived from an EMBL/GenBank/DDBJ whole genome shotgun (WGS) entry which is preliminary data.</text>
</comment>
<proteinExistence type="predicted"/>
<dbReference type="EMBL" id="BARU01017035">
    <property type="protein sequence ID" value="GAH55532.1"/>
    <property type="molecule type" value="Genomic_DNA"/>
</dbReference>
<name>X1GEB4_9ZZZZ</name>
<dbReference type="AlphaFoldDB" id="X1GEB4"/>
<organism evidence="1">
    <name type="scientific">marine sediment metagenome</name>
    <dbReference type="NCBI Taxonomy" id="412755"/>
    <lineage>
        <taxon>unclassified sequences</taxon>
        <taxon>metagenomes</taxon>
        <taxon>ecological metagenomes</taxon>
    </lineage>
</organism>
<evidence type="ECO:0000313" key="1">
    <source>
        <dbReference type="EMBL" id="GAH55532.1"/>
    </source>
</evidence>
<accession>X1GEB4</accession>